<name>A0AAP9E964_AGRTU</name>
<proteinExistence type="predicted"/>
<evidence type="ECO:0000313" key="4">
    <source>
        <dbReference type="Proteomes" id="UP000222296"/>
    </source>
</evidence>
<sequence>MRLLHSIFWDYFIDRRFGGPPGYLAHLRAGLDQLPPNPEFDIWIDCYPEAHFAPQGPRRDPSQQELISHIRYFEEIGNFELSEAEFDRLMRHRPASVHLHTSPLAYKVIRTFKRHGITGIPVILTSHTPESNGKEMADQYRVPGIDPRLCDRFERAVRFIEALAFQAADIWMFPSREAMEPYFATIPKFDTWMNGKDIRYVETGACLPRQSVFTDQAKAKFGLSGRKVISFMGRHNEVKGYDVFCDAATKLLAEREDVTILVAGAPNPLIEAPRDPRWIELGWYGYPGDVLAASDVFVLPNRMTYFDLVLIEAIGMKTRVVASSTGGNKSVAKMSKNAIALFDGSIDDLKRQISNVLDDTLESTRRLVDTLDRAYEQYFTPLRFASRYQEMIHDVYRDHGIRGEQMKPGS</sequence>
<dbReference type="RefSeq" id="WP_003505562.1">
    <property type="nucleotide sequence ID" value="NZ_CP042275.2"/>
</dbReference>
<dbReference type="EMBL" id="CP042275">
    <property type="protein sequence ID" value="QDY97178.1"/>
    <property type="molecule type" value="Genomic_DNA"/>
</dbReference>
<reference evidence="3 4" key="1">
    <citation type="journal article" date="2017" name="Genome Announc.">
        <title>Draft Genome Sequence of Agrobacterium tumefaciens Biovar 1 Strain 186, Isolated from Walnut.</title>
        <authorList>
            <person name="Poret-Peterson A.T."/>
            <person name="Bhatnagar S."/>
            <person name="McClean A.E."/>
            <person name="Kluepfel D.A."/>
        </authorList>
    </citation>
    <scope>NUCLEOTIDE SEQUENCE [LARGE SCALE GENOMIC DNA]</scope>
    <source>
        <strain evidence="3 4">186</strain>
    </source>
</reference>
<dbReference type="Proteomes" id="UP000222296">
    <property type="component" value="Chromosome Linear"/>
</dbReference>
<dbReference type="Gene3D" id="3.40.50.2000">
    <property type="entry name" value="Glycogen Phosphorylase B"/>
    <property type="match status" value="2"/>
</dbReference>
<accession>A0AAP9E964</accession>
<dbReference type="PANTHER" id="PTHR12526">
    <property type="entry name" value="GLYCOSYLTRANSFERASE"/>
    <property type="match status" value="1"/>
</dbReference>
<evidence type="ECO:0000256" key="1">
    <source>
        <dbReference type="ARBA" id="ARBA00022676"/>
    </source>
</evidence>
<gene>
    <name evidence="3" type="ORF">CG010_024190</name>
</gene>
<dbReference type="PANTHER" id="PTHR12526:SF510">
    <property type="entry name" value="D-INOSITOL 3-PHOSPHATE GLYCOSYLTRANSFERASE"/>
    <property type="match status" value="1"/>
</dbReference>
<keyword evidence="2" id="KW-0808">Transferase</keyword>
<dbReference type="SUPFAM" id="SSF53756">
    <property type="entry name" value="UDP-Glycosyltransferase/glycogen phosphorylase"/>
    <property type="match status" value="1"/>
</dbReference>
<evidence type="ECO:0000313" key="3">
    <source>
        <dbReference type="EMBL" id="QDY97178.1"/>
    </source>
</evidence>
<dbReference type="CDD" id="cd03801">
    <property type="entry name" value="GT4_PimA-like"/>
    <property type="match status" value="1"/>
</dbReference>
<dbReference type="AlphaFoldDB" id="A0AAP9E964"/>
<evidence type="ECO:0000256" key="2">
    <source>
        <dbReference type="ARBA" id="ARBA00022679"/>
    </source>
</evidence>
<organism evidence="3 4">
    <name type="scientific">Agrobacterium tumefaciens</name>
    <dbReference type="NCBI Taxonomy" id="358"/>
    <lineage>
        <taxon>Bacteria</taxon>
        <taxon>Pseudomonadati</taxon>
        <taxon>Pseudomonadota</taxon>
        <taxon>Alphaproteobacteria</taxon>
        <taxon>Hyphomicrobiales</taxon>
        <taxon>Rhizobiaceae</taxon>
        <taxon>Rhizobium/Agrobacterium group</taxon>
        <taxon>Agrobacterium</taxon>
        <taxon>Agrobacterium tumefaciens complex</taxon>
    </lineage>
</organism>
<dbReference type="GO" id="GO:0016757">
    <property type="term" value="F:glycosyltransferase activity"/>
    <property type="evidence" value="ECO:0007669"/>
    <property type="project" value="UniProtKB-KW"/>
</dbReference>
<protein>
    <submittedName>
        <fullName evidence="3">Glycosyltransferase family 4 protein</fullName>
    </submittedName>
</protein>
<dbReference type="Pfam" id="PF13692">
    <property type="entry name" value="Glyco_trans_1_4"/>
    <property type="match status" value="1"/>
</dbReference>
<keyword evidence="1" id="KW-0328">Glycosyltransferase</keyword>